<dbReference type="InterPro" id="IPR052580">
    <property type="entry name" value="Lipid_Hydrolase"/>
</dbReference>
<dbReference type="Gene3D" id="3.40.1090.10">
    <property type="entry name" value="Cytosolic phospholipase A2 catalytic domain"/>
    <property type="match status" value="2"/>
</dbReference>
<feature type="short sequence motif" description="GXSXG" evidence="2">
    <location>
        <begin position="36"/>
        <end position="40"/>
    </location>
</feature>
<name>A0A1M5UB40_9CLOT</name>
<evidence type="ECO:0000259" key="4">
    <source>
        <dbReference type="PROSITE" id="PS51635"/>
    </source>
</evidence>
<dbReference type="PANTHER" id="PTHR46394">
    <property type="entry name" value="ANNEXIN"/>
    <property type="match status" value="1"/>
</dbReference>
<dbReference type="InterPro" id="IPR002641">
    <property type="entry name" value="PNPLA_dom"/>
</dbReference>
<keyword evidence="1 2" id="KW-0443">Lipid metabolism</keyword>
<proteinExistence type="predicted"/>
<dbReference type="STRING" id="1121306.SAMN02745196_00919"/>
<dbReference type="OrthoDB" id="9770965at2"/>
<protein>
    <submittedName>
        <fullName evidence="5">NTE family protein</fullName>
    </submittedName>
</protein>
<dbReference type="GO" id="GO:0016042">
    <property type="term" value="P:lipid catabolic process"/>
    <property type="evidence" value="ECO:0007669"/>
    <property type="project" value="UniProtKB-UniRule"/>
</dbReference>
<evidence type="ECO:0000313" key="5">
    <source>
        <dbReference type="EMBL" id="SHH60128.1"/>
    </source>
</evidence>
<sequence>MKVDLVCEGGGVKGIALVGSICYLEEQGYTFENIAGTSAGAIVASLLAVGYSAKELKDILFNLDYKNFNDKNLLQSIPLIGQPISLLINKGIYAGEYVETFLTEKFKAKGKTKFKDISVNGVSRLKVIASDITNKDLLILPDDLAKYGLDPMEFDIATAVRMSMSIPLYYNPVIIEYKNISSYIVDGGLLSNFPIWIFDTMKIPDWPTFGLRLVSDNDYAIPNSSPNIISYITNIVDTAISKNETVYLTDKNSVRTIDIPTFNIKTTDFNISKADTTLLFKSGYNSAKKFLNGWNFENYIEKYRKEPCEESGFEDKEIHNSKNISSENTVTMDSENSSCEENITSNDNNYNIEDISTEEVTDNSSSTETSVPEAVIIP</sequence>
<keyword evidence="6" id="KW-1185">Reference proteome</keyword>
<dbReference type="Proteomes" id="UP000184526">
    <property type="component" value="Unassembled WGS sequence"/>
</dbReference>
<dbReference type="PANTHER" id="PTHR46394:SF1">
    <property type="entry name" value="PNPLA DOMAIN-CONTAINING PROTEIN"/>
    <property type="match status" value="1"/>
</dbReference>
<dbReference type="AlphaFoldDB" id="A0A1M5UB40"/>
<gene>
    <name evidence="5" type="ORF">SAMN02745196_00919</name>
</gene>
<dbReference type="CDD" id="cd07207">
    <property type="entry name" value="Pat_ExoU_VipD_like"/>
    <property type="match status" value="1"/>
</dbReference>
<feature type="short sequence motif" description="DGA/G" evidence="2">
    <location>
        <begin position="186"/>
        <end position="188"/>
    </location>
</feature>
<dbReference type="Pfam" id="PF01734">
    <property type="entry name" value="Patatin"/>
    <property type="match status" value="1"/>
</dbReference>
<evidence type="ECO:0000256" key="3">
    <source>
        <dbReference type="SAM" id="MobiDB-lite"/>
    </source>
</evidence>
<dbReference type="RefSeq" id="WP_072830487.1">
    <property type="nucleotide sequence ID" value="NZ_FQXP01000003.1"/>
</dbReference>
<organism evidence="5 6">
    <name type="scientific">Clostridium collagenovorans DSM 3089</name>
    <dbReference type="NCBI Taxonomy" id="1121306"/>
    <lineage>
        <taxon>Bacteria</taxon>
        <taxon>Bacillati</taxon>
        <taxon>Bacillota</taxon>
        <taxon>Clostridia</taxon>
        <taxon>Eubacteriales</taxon>
        <taxon>Clostridiaceae</taxon>
        <taxon>Clostridium</taxon>
    </lineage>
</organism>
<feature type="active site" description="Proton acceptor" evidence="2">
    <location>
        <position position="186"/>
    </location>
</feature>
<dbReference type="SUPFAM" id="SSF52151">
    <property type="entry name" value="FabD/lysophospholipase-like"/>
    <property type="match status" value="1"/>
</dbReference>
<dbReference type="GO" id="GO:0016787">
    <property type="term" value="F:hydrolase activity"/>
    <property type="evidence" value="ECO:0007669"/>
    <property type="project" value="UniProtKB-UniRule"/>
</dbReference>
<keyword evidence="2" id="KW-0378">Hydrolase</keyword>
<reference evidence="5 6" key="1">
    <citation type="submission" date="2016-11" db="EMBL/GenBank/DDBJ databases">
        <authorList>
            <person name="Jaros S."/>
            <person name="Januszkiewicz K."/>
            <person name="Wedrychowicz H."/>
        </authorList>
    </citation>
    <scope>NUCLEOTIDE SEQUENCE [LARGE SCALE GENOMIC DNA]</scope>
    <source>
        <strain evidence="5 6">DSM 3089</strain>
    </source>
</reference>
<dbReference type="PROSITE" id="PS51635">
    <property type="entry name" value="PNPLA"/>
    <property type="match status" value="1"/>
</dbReference>
<feature type="domain" description="PNPLA" evidence="4">
    <location>
        <begin position="5"/>
        <end position="199"/>
    </location>
</feature>
<accession>A0A1M5UB40</accession>
<evidence type="ECO:0000256" key="2">
    <source>
        <dbReference type="PROSITE-ProRule" id="PRU01161"/>
    </source>
</evidence>
<evidence type="ECO:0000313" key="6">
    <source>
        <dbReference type="Proteomes" id="UP000184526"/>
    </source>
</evidence>
<evidence type="ECO:0000256" key="1">
    <source>
        <dbReference type="ARBA" id="ARBA00023098"/>
    </source>
</evidence>
<feature type="region of interest" description="Disordered" evidence="3">
    <location>
        <begin position="314"/>
        <end position="378"/>
    </location>
</feature>
<dbReference type="InterPro" id="IPR016035">
    <property type="entry name" value="Acyl_Trfase/lysoPLipase"/>
</dbReference>
<dbReference type="EMBL" id="FQXP01000003">
    <property type="protein sequence ID" value="SHH60128.1"/>
    <property type="molecule type" value="Genomic_DNA"/>
</dbReference>
<feature type="short sequence motif" description="GXGXXG" evidence="2">
    <location>
        <begin position="9"/>
        <end position="14"/>
    </location>
</feature>
<keyword evidence="2" id="KW-0442">Lipid degradation</keyword>
<feature type="compositionally biased region" description="Polar residues" evidence="3">
    <location>
        <begin position="321"/>
        <end position="351"/>
    </location>
</feature>
<feature type="active site" description="Nucleophile" evidence="2">
    <location>
        <position position="38"/>
    </location>
</feature>